<evidence type="ECO:0000256" key="1">
    <source>
        <dbReference type="SAM" id="MobiDB-lite"/>
    </source>
</evidence>
<feature type="region of interest" description="Disordered" evidence="1">
    <location>
        <begin position="112"/>
        <end position="139"/>
    </location>
</feature>
<keyword evidence="3" id="KW-1185">Reference proteome</keyword>
<dbReference type="AlphaFoldDB" id="A0AAD5JL22"/>
<reference evidence="2" key="1">
    <citation type="journal article" date="2022" name="Plant J.">
        <title>Strategies of tolerance reflected in two North American maple genomes.</title>
        <authorList>
            <person name="McEvoy S.L."/>
            <person name="Sezen U.U."/>
            <person name="Trouern-Trend A."/>
            <person name="McMahon S.M."/>
            <person name="Schaberg P.G."/>
            <person name="Yang J."/>
            <person name="Wegrzyn J.L."/>
            <person name="Swenson N.G."/>
        </authorList>
    </citation>
    <scope>NUCLEOTIDE SEQUENCE</scope>
    <source>
        <strain evidence="2">91603</strain>
    </source>
</reference>
<proteinExistence type="predicted"/>
<gene>
    <name evidence="2" type="ORF">LWI28_015797</name>
</gene>
<sequence length="150" mass="17623">MYAFYEISYLNSLPPPPPISFFFLDSSEFLQLLEIADKYKDEEMMSVSMSVLSWTWFYKCMNRRCSLGGTLIPTNNNIDRVCQVARQFEELDPFVEEIGNRDVQHDRVIQAKREVQDDQDVQDRQGARKSPPGSLRRGLDDDIRIMREFE</sequence>
<feature type="compositionally biased region" description="Basic and acidic residues" evidence="1">
    <location>
        <begin position="112"/>
        <end position="126"/>
    </location>
</feature>
<organism evidence="2 3">
    <name type="scientific">Acer negundo</name>
    <name type="common">Box elder</name>
    <dbReference type="NCBI Taxonomy" id="4023"/>
    <lineage>
        <taxon>Eukaryota</taxon>
        <taxon>Viridiplantae</taxon>
        <taxon>Streptophyta</taxon>
        <taxon>Embryophyta</taxon>
        <taxon>Tracheophyta</taxon>
        <taxon>Spermatophyta</taxon>
        <taxon>Magnoliopsida</taxon>
        <taxon>eudicotyledons</taxon>
        <taxon>Gunneridae</taxon>
        <taxon>Pentapetalae</taxon>
        <taxon>rosids</taxon>
        <taxon>malvids</taxon>
        <taxon>Sapindales</taxon>
        <taxon>Sapindaceae</taxon>
        <taxon>Hippocastanoideae</taxon>
        <taxon>Acereae</taxon>
        <taxon>Acer</taxon>
    </lineage>
</organism>
<comment type="caution">
    <text evidence="2">The sequence shown here is derived from an EMBL/GenBank/DDBJ whole genome shotgun (WGS) entry which is preliminary data.</text>
</comment>
<evidence type="ECO:0000313" key="2">
    <source>
        <dbReference type="EMBL" id="KAI9195531.1"/>
    </source>
</evidence>
<accession>A0AAD5JL22</accession>
<protein>
    <submittedName>
        <fullName evidence="2">Uncharacterized protein</fullName>
    </submittedName>
</protein>
<dbReference type="Proteomes" id="UP001064489">
    <property type="component" value="Chromosome 1"/>
</dbReference>
<dbReference type="EMBL" id="JAJSOW010000003">
    <property type="protein sequence ID" value="KAI9195531.1"/>
    <property type="molecule type" value="Genomic_DNA"/>
</dbReference>
<reference evidence="2" key="2">
    <citation type="submission" date="2023-02" db="EMBL/GenBank/DDBJ databases">
        <authorList>
            <person name="Swenson N.G."/>
            <person name="Wegrzyn J.L."/>
            <person name="Mcevoy S.L."/>
        </authorList>
    </citation>
    <scope>NUCLEOTIDE SEQUENCE</scope>
    <source>
        <strain evidence="2">91603</strain>
        <tissue evidence="2">Leaf</tissue>
    </source>
</reference>
<evidence type="ECO:0000313" key="3">
    <source>
        <dbReference type="Proteomes" id="UP001064489"/>
    </source>
</evidence>
<name>A0AAD5JL22_ACENE</name>